<keyword evidence="4" id="KW-1185">Reference proteome</keyword>
<dbReference type="InterPro" id="IPR016087">
    <property type="entry name" value="Chalcone_isomerase"/>
</dbReference>
<gene>
    <name evidence="3" type="ORF">TM5383_01276</name>
</gene>
<evidence type="ECO:0000259" key="2">
    <source>
        <dbReference type="Pfam" id="PF16036"/>
    </source>
</evidence>
<feature type="signal peptide" evidence="1">
    <location>
        <begin position="1"/>
        <end position="31"/>
    </location>
</feature>
<keyword evidence="1" id="KW-0732">Signal</keyword>
<evidence type="ECO:0000256" key="1">
    <source>
        <dbReference type="SAM" id="SignalP"/>
    </source>
</evidence>
<dbReference type="EMBL" id="CYSF01000006">
    <property type="protein sequence ID" value="CUH84071.1"/>
    <property type="molecule type" value="Genomic_DNA"/>
</dbReference>
<sequence length="188" mass="21118">MMQNGILTRALTRFGIPLMCLAILSAAPLRAQDAARPVPSEVEANLPKAELRGSAQLRWLGFRIYDARLFTSNAAAFDWSSPFALELDYKRGFSRKQLVSATGKELTRLEGDQPDQPEILQKLNTCFNTVVAGDRFVALGAAKDRVDFLFNGKRTCKLQHPDIRQRVLSIWLSDQARDPKLSRKLRGM</sequence>
<feature type="domain" description="Chalcone isomerase" evidence="2">
    <location>
        <begin position="82"/>
        <end position="185"/>
    </location>
</feature>
<proteinExistence type="predicted"/>
<dbReference type="OrthoDB" id="8527419at2"/>
<feature type="chain" id="PRO_5006064252" description="Chalcone isomerase domain-containing protein" evidence="1">
    <location>
        <begin position="32"/>
        <end position="188"/>
    </location>
</feature>
<accession>A0A0P1HB68</accession>
<dbReference type="Pfam" id="PF16036">
    <property type="entry name" value="Chalcone_3"/>
    <property type="match status" value="1"/>
</dbReference>
<organism evidence="3 4">
    <name type="scientific">Thalassovita mediterranea</name>
    <dbReference type="NCBI Taxonomy" id="340021"/>
    <lineage>
        <taxon>Bacteria</taxon>
        <taxon>Pseudomonadati</taxon>
        <taxon>Pseudomonadota</taxon>
        <taxon>Alphaproteobacteria</taxon>
        <taxon>Rhodobacterales</taxon>
        <taxon>Roseobacteraceae</taxon>
        <taxon>Thalassovita</taxon>
    </lineage>
</organism>
<protein>
    <recommendedName>
        <fullName evidence="2">Chalcone isomerase domain-containing protein</fullName>
    </recommendedName>
</protein>
<dbReference type="Proteomes" id="UP000051681">
    <property type="component" value="Unassembled WGS sequence"/>
</dbReference>
<dbReference type="AlphaFoldDB" id="A0A0P1HB68"/>
<evidence type="ECO:0000313" key="3">
    <source>
        <dbReference type="EMBL" id="CUH84071.1"/>
    </source>
</evidence>
<dbReference type="RefSeq" id="WP_058318162.1">
    <property type="nucleotide sequence ID" value="NZ_CYSF01000006.1"/>
</dbReference>
<dbReference type="STRING" id="340021.TM5383_01276"/>
<name>A0A0P1HB68_9RHOB</name>
<evidence type="ECO:0000313" key="4">
    <source>
        <dbReference type="Proteomes" id="UP000051681"/>
    </source>
</evidence>
<reference evidence="3 4" key="1">
    <citation type="submission" date="2015-09" db="EMBL/GenBank/DDBJ databases">
        <authorList>
            <consortium name="Swine Surveillance"/>
        </authorList>
    </citation>
    <scope>NUCLEOTIDE SEQUENCE [LARGE SCALE GENOMIC DNA]</scope>
    <source>
        <strain evidence="3 4">CECT 8383</strain>
    </source>
</reference>